<dbReference type="GO" id="GO:0034039">
    <property type="term" value="F:8-oxo-7,8-dihydroguanine DNA N-glycosylase activity"/>
    <property type="evidence" value="ECO:0007669"/>
    <property type="project" value="TreeGrafter"/>
</dbReference>
<evidence type="ECO:0000256" key="3">
    <source>
        <dbReference type="ARBA" id="ARBA00011245"/>
    </source>
</evidence>
<dbReference type="EC" id="3.2.2.23" evidence="15"/>
<dbReference type="FunFam" id="1.10.8.50:FF:000003">
    <property type="entry name" value="Formamidopyrimidine-DNA glycosylase"/>
    <property type="match status" value="1"/>
</dbReference>
<feature type="binding site" evidence="15">
    <location>
        <position position="110"/>
    </location>
    <ligand>
        <name>DNA</name>
        <dbReference type="ChEBI" id="CHEBI:16991"/>
    </ligand>
</feature>
<dbReference type="SUPFAM" id="SSF46946">
    <property type="entry name" value="S13-like H2TH domain"/>
    <property type="match status" value="1"/>
</dbReference>
<evidence type="ECO:0000256" key="14">
    <source>
        <dbReference type="ARBA" id="ARBA00044632"/>
    </source>
</evidence>
<evidence type="ECO:0000313" key="18">
    <source>
        <dbReference type="EMBL" id="AMO66967.1"/>
    </source>
</evidence>
<dbReference type="PANTHER" id="PTHR22993">
    <property type="entry name" value="FORMAMIDOPYRIMIDINE-DNA GLYCOSYLASE"/>
    <property type="match status" value="1"/>
</dbReference>
<comment type="cofactor">
    <cofactor evidence="15">
        <name>Zn(2+)</name>
        <dbReference type="ChEBI" id="CHEBI:29105"/>
    </cofactor>
    <text evidence="15">Binds 1 zinc ion per subunit.</text>
</comment>
<dbReference type="Gene3D" id="1.10.8.50">
    <property type="match status" value="1"/>
</dbReference>
<comment type="subunit">
    <text evidence="3 15">Monomer.</text>
</comment>
<dbReference type="InterPro" id="IPR000214">
    <property type="entry name" value="Znf_DNA_glyclase/AP_lyase"/>
</dbReference>
<dbReference type="GO" id="GO:0008270">
    <property type="term" value="F:zinc ion binding"/>
    <property type="evidence" value="ECO:0007669"/>
    <property type="project" value="UniProtKB-UniRule"/>
</dbReference>
<dbReference type="SUPFAM" id="SSF81624">
    <property type="entry name" value="N-terminal domain of MutM-like DNA repair proteins"/>
    <property type="match status" value="1"/>
</dbReference>
<name>A0A127M181_9GAMM</name>
<keyword evidence="7 15" id="KW-0378">Hydrolase</keyword>
<accession>A0A127M181</accession>
<dbReference type="Gene3D" id="3.20.190.10">
    <property type="entry name" value="MutM-like, N-terminal"/>
    <property type="match status" value="1"/>
</dbReference>
<dbReference type="InterPro" id="IPR035937">
    <property type="entry name" value="FPG_N"/>
</dbReference>
<dbReference type="PROSITE" id="PS51066">
    <property type="entry name" value="ZF_FPG_2"/>
    <property type="match status" value="1"/>
</dbReference>
<feature type="binding site" evidence="15">
    <location>
        <position position="153"/>
    </location>
    <ligand>
        <name>DNA</name>
        <dbReference type="ChEBI" id="CHEBI:16991"/>
    </ligand>
</feature>
<proteinExistence type="inferred from homology"/>
<dbReference type="KEGG" id="zal:AZF00_01020"/>
<dbReference type="SUPFAM" id="SSF57716">
    <property type="entry name" value="Glucocorticoid receptor-like (DNA-binding domain)"/>
    <property type="match status" value="1"/>
</dbReference>
<dbReference type="GO" id="GO:0003684">
    <property type="term" value="F:damaged DNA binding"/>
    <property type="evidence" value="ECO:0007669"/>
    <property type="project" value="InterPro"/>
</dbReference>
<evidence type="ECO:0000256" key="5">
    <source>
        <dbReference type="ARBA" id="ARBA00022763"/>
    </source>
</evidence>
<evidence type="ECO:0000259" key="17">
    <source>
        <dbReference type="PROSITE" id="PS51068"/>
    </source>
</evidence>
<dbReference type="InterPro" id="IPR020629">
    <property type="entry name" value="FPG_Glyclase"/>
</dbReference>
<evidence type="ECO:0000256" key="12">
    <source>
        <dbReference type="ARBA" id="ARBA00023268"/>
    </source>
</evidence>
<dbReference type="PANTHER" id="PTHR22993:SF9">
    <property type="entry name" value="FORMAMIDOPYRIMIDINE-DNA GLYCOSYLASE"/>
    <property type="match status" value="1"/>
</dbReference>
<dbReference type="PROSITE" id="PS51068">
    <property type="entry name" value="FPG_CAT"/>
    <property type="match status" value="1"/>
</dbReference>
<dbReference type="SMART" id="SM01232">
    <property type="entry name" value="H2TH"/>
    <property type="match status" value="1"/>
</dbReference>
<feature type="active site" description="Proton donor" evidence="15">
    <location>
        <position position="3"/>
    </location>
</feature>
<reference evidence="18 19" key="1">
    <citation type="submission" date="2015-12" db="EMBL/GenBank/DDBJ databases">
        <authorList>
            <person name="Shamseldin A."/>
            <person name="Moawad H."/>
            <person name="Abd El-Rahim W.M."/>
            <person name="Sadowsky M.J."/>
        </authorList>
    </citation>
    <scope>NUCLEOTIDE SEQUENCE [LARGE SCALE GENOMIC DNA]</scope>
    <source>
        <strain evidence="18 19">SM2</strain>
    </source>
</reference>
<dbReference type="InterPro" id="IPR015886">
    <property type="entry name" value="H2TH_FPG"/>
</dbReference>
<comment type="catalytic activity">
    <reaction evidence="14 15">
        <text>2'-deoxyribonucleotide-(2'-deoxyribose 5'-phosphate)-2'-deoxyribonucleotide-DNA = a 3'-end 2'-deoxyribonucleotide-(2,3-dehydro-2,3-deoxyribose 5'-phosphate)-DNA + a 5'-end 5'-phospho-2'-deoxyribonucleoside-DNA + H(+)</text>
        <dbReference type="Rhea" id="RHEA:66592"/>
        <dbReference type="Rhea" id="RHEA-COMP:13180"/>
        <dbReference type="Rhea" id="RHEA-COMP:16897"/>
        <dbReference type="Rhea" id="RHEA-COMP:17067"/>
        <dbReference type="ChEBI" id="CHEBI:15378"/>
        <dbReference type="ChEBI" id="CHEBI:136412"/>
        <dbReference type="ChEBI" id="CHEBI:157695"/>
        <dbReference type="ChEBI" id="CHEBI:167181"/>
        <dbReference type="EC" id="4.2.99.18"/>
    </reaction>
</comment>
<comment type="catalytic activity">
    <reaction evidence="1 15">
        <text>Hydrolysis of DNA containing ring-opened 7-methylguanine residues, releasing 2,6-diamino-4-hydroxy-5-(N-methyl)formamidopyrimidine.</text>
        <dbReference type="EC" id="3.2.2.23"/>
    </reaction>
</comment>
<feature type="binding site" evidence="15">
    <location>
        <position position="91"/>
    </location>
    <ligand>
        <name>DNA</name>
        <dbReference type="ChEBI" id="CHEBI:16991"/>
    </ligand>
</feature>
<keyword evidence="6 15" id="KW-0863">Zinc-finger</keyword>
<dbReference type="CDD" id="cd08966">
    <property type="entry name" value="EcFpg-like_N"/>
    <property type="match status" value="1"/>
</dbReference>
<dbReference type="InterPro" id="IPR010979">
    <property type="entry name" value="Ribosomal_uS13-like_H2TH"/>
</dbReference>
<evidence type="ECO:0000256" key="13">
    <source>
        <dbReference type="ARBA" id="ARBA00023295"/>
    </source>
</evidence>
<dbReference type="Pfam" id="PF01149">
    <property type="entry name" value="Fapy_DNA_glyco"/>
    <property type="match status" value="1"/>
</dbReference>
<protein>
    <recommendedName>
        <fullName evidence="15">Formamidopyrimidine-DNA glycosylase</fullName>
        <shortName evidence="15">Fapy-DNA glycosylase</shortName>
        <ecNumber evidence="15">3.2.2.23</ecNumber>
    </recommendedName>
    <alternativeName>
        <fullName evidence="15">DNA-(apurinic or apyrimidinic site) lyase MutM</fullName>
        <shortName evidence="15">AP lyase MutM</shortName>
        <ecNumber evidence="15">4.2.99.18</ecNumber>
    </alternativeName>
</protein>
<dbReference type="NCBIfam" id="NF002211">
    <property type="entry name" value="PRK01103.1"/>
    <property type="match status" value="1"/>
</dbReference>
<evidence type="ECO:0000256" key="1">
    <source>
        <dbReference type="ARBA" id="ARBA00001668"/>
    </source>
</evidence>
<keyword evidence="11 15" id="KW-0456">Lyase</keyword>
<keyword evidence="8 15" id="KW-0862">Zinc</keyword>
<dbReference type="AlphaFoldDB" id="A0A127M181"/>
<dbReference type="RefSeq" id="WP_062382508.1">
    <property type="nucleotide sequence ID" value="NZ_CP014544.1"/>
</dbReference>
<comment type="similarity">
    <text evidence="2 15">Belongs to the FPG family.</text>
</comment>
<dbReference type="Pfam" id="PF06831">
    <property type="entry name" value="H2TH"/>
    <property type="match status" value="1"/>
</dbReference>
<gene>
    <name evidence="15" type="primary">mutM</name>
    <name evidence="15" type="synonym">fpg</name>
    <name evidence="18" type="ORF">AZF00_01020</name>
</gene>
<evidence type="ECO:0000256" key="9">
    <source>
        <dbReference type="ARBA" id="ARBA00023125"/>
    </source>
</evidence>
<keyword evidence="10 15" id="KW-0234">DNA repair</keyword>
<evidence type="ECO:0000256" key="15">
    <source>
        <dbReference type="HAMAP-Rule" id="MF_00103"/>
    </source>
</evidence>
<evidence type="ECO:0000313" key="19">
    <source>
        <dbReference type="Proteomes" id="UP000074119"/>
    </source>
</evidence>
<dbReference type="EMBL" id="CP014544">
    <property type="protein sequence ID" value="AMO66967.1"/>
    <property type="molecule type" value="Genomic_DNA"/>
</dbReference>
<dbReference type="Proteomes" id="UP000074119">
    <property type="component" value="Chromosome"/>
</dbReference>
<evidence type="ECO:0000256" key="2">
    <source>
        <dbReference type="ARBA" id="ARBA00009409"/>
    </source>
</evidence>
<dbReference type="GO" id="GO:0140078">
    <property type="term" value="F:class I DNA-(apurinic or apyrimidinic site) endonuclease activity"/>
    <property type="evidence" value="ECO:0007669"/>
    <property type="project" value="UniProtKB-EC"/>
</dbReference>
<keyword evidence="9 15" id="KW-0238">DNA-binding</keyword>
<evidence type="ECO:0000256" key="4">
    <source>
        <dbReference type="ARBA" id="ARBA00022723"/>
    </source>
</evidence>
<evidence type="ECO:0000256" key="11">
    <source>
        <dbReference type="ARBA" id="ARBA00023239"/>
    </source>
</evidence>
<keyword evidence="4 15" id="KW-0479">Metal-binding</keyword>
<comment type="function">
    <text evidence="15">Involved in base excision repair of DNA damaged by oxidation or by mutagenic agents. Acts as DNA glycosylase that recognizes and removes damaged bases. Has a preference for oxidized purines, such as 7,8-dihydro-8-oxoguanine (8-oxoG). Has AP (apurinic/apyrimidinic) lyase activity and introduces nicks in the DNA strand. Cleaves the DNA backbone by beta-delta elimination to generate a single-strand break at the site of the removed base with both 3'- and 5'-phosphates.</text>
</comment>
<evidence type="ECO:0000256" key="7">
    <source>
        <dbReference type="ARBA" id="ARBA00022801"/>
    </source>
</evidence>
<sequence length="272" mass="30733">MPELPEVETVKRGIAPHLIGRVFSDVIIRDHRLRWPVDLELANHLCGQEVLSVERRAKYLLIRLPTGYLVIHLGMSGRLYFVDTNTPVAKHDHLDWRLDDGKILRYTDPRRFGAVVWVEGENVASHKLLAKLGPEPLSDDFNPAYVFKRSRKRMVPIKSFLMDAHVVVGVGNIYANEALYMAGISPTREAGSISLARYTRLVDEVKSVLDKAITQGGTTLKDFVGGDGKPGYFKQELQVYGRGGQPCWGCMKELSEIRIAQRTTVFCRRCQK</sequence>
<dbReference type="EC" id="4.2.99.18" evidence="15"/>
<keyword evidence="5 15" id="KW-0227">DNA damage</keyword>
<evidence type="ECO:0000256" key="10">
    <source>
        <dbReference type="ARBA" id="ARBA00023204"/>
    </source>
</evidence>
<organism evidence="18 19">
    <name type="scientific">Zhongshania aliphaticivorans</name>
    <dbReference type="NCBI Taxonomy" id="1470434"/>
    <lineage>
        <taxon>Bacteria</taxon>
        <taxon>Pseudomonadati</taxon>
        <taxon>Pseudomonadota</taxon>
        <taxon>Gammaproteobacteria</taxon>
        <taxon>Cellvibrionales</taxon>
        <taxon>Spongiibacteraceae</taxon>
        <taxon>Zhongshania</taxon>
    </lineage>
</organism>
<feature type="active site" description="Proton donor; for beta-elimination activity" evidence="15">
    <location>
        <position position="58"/>
    </location>
</feature>
<dbReference type="SMART" id="SM00898">
    <property type="entry name" value="Fapy_DNA_glyco"/>
    <property type="match status" value="1"/>
</dbReference>
<dbReference type="STRING" id="1470434.AZF00_01020"/>
<evidence type="ECO:0000256" key="8">
    <source>
        <dbReference type="ARBA" id="ARBA00022833"/>
    </source>
</evidence>
<dbReference type="InterPro" id="IPR012319">
    <property type="entry name" value="FPG_cat"/>
</dbReference>
<dbReference type="NCBIfam" id="TIGR00577">
    <property type="entry name" value="fpg"/>
    <property type="match status" value="1"/>
</dbReference>
<keyword evidence="12 15" id="KW-0511">Multifunctional enzyme</keyword>
<dbReference type="FunFam" id="3.20.190.10:FF:000001">
    <property type="entry name" value="Formamidopyrimidine-DNA glycosylase"/>
    <property type="match status" value="1"/>
</dbReference>
<keyword evidence="13 15" id="KW-0326">Glycosidase</keyword>
<evidence type="ECO:0000259" key="16">
    <source>
        <dbReference type="PROSITE" id="PS51066"/>
    </source>
</evidence>
<feature type="active site" description="Schiff-base intermediate with DNA" evidence="15">
    <location>
        <position position="2"/>
    </location>
</feature>
<feature type="domain" description="FPG-type" evidence="16">
    <location>
        <begin position="238"/>
        <end position="272"/>
    </location>
</feature>
<feature type="active site" description="Proton donor; for delta-elimination activity" evidence="15">
    <location>
        <position position="262"/>
    </location>
</feature>
<evidence type="ECO:0000256" key="6">
    <source>
        <dbReference type="ARBA" id="ARBA00022771"/>
    </source>
</evidence>
<dbReference type="HAMAP" id="MF_00103">
    <property type="entry name" value="Fapy_DNA_glycosyl"/>
    <property type="match status" value="1"/>
</dbReference>
<dbReference type="GO" id="GO:0006284">
    <property type="term" value="P:base-excision repair"/>
    <property type="evidence" value="ECO:0007669"/>
    <property type="project" value="InterPro"/>
</dbReference>
<feature type="domain" description="Formamidopyrimidine-DNA glycosylase catalytic" evidence="17">
    <location>
        <begin position="2"/>
        <end position="113"/>
    </location>
</feature>